<dbReference type="GeneID" id="54422829"/>
<proteinExistence type="predicted"/>
<dbReference type="EMBL" id="ML975178">
    <property type="protein sequence ID" value="KAF1808817.1"/>
    <property type="molecule type" value="Genomic_DNA"/>
</dbReference>
<dbReference type="GO" id="GO:0003676">
    <property type="term" value="F:nucleic acid binding"/>
    <property type="evidence" value="ECO:0007669"/>
    <property type="project" value="InterPro"/>
</dbReference>
<protein>
    <recommendedName>
        <fullName evidence="1">Tc1-like transposase DDE domain-containing protein</fullName>
    </recommendedName>
</protein>
<organism evidence="2">
    <name type="scientific">Eremomyces bilateralis CBS 781.70</name>
    <dbReference type="NCBI Taxonomy" id="1392243"/>
    <lineage>
        <taxon>Eukaryota</taxon>
        <taxon>Fungi</taxon>
        <taxon>Dikarya</taxon>
        <taxon>Ascomycota</taxon>
        <taxon>Pezizomycotina</taxon>
        <taxon>Dothideomycetes</taxon>
        <taxon>Dothideomycetes incertae sedis</taxon>
        <taxon>Eremomycetales</taxon>
        <taxon>Eremomycetaceae</taxon>
        <taxon>Eremomyces</taxon>
    </lineage>
</organism>
<dbReference type="RefSeq" id="XP_033530448.1">
    <property type="nucleotide sequence ID" value="XM_033682259.1"/>
</dbReference>
<dbReference type="PANTHER" id="PTHR23022">
    <property type="entry name" value="TRANSPOSABLE ELEMENT-RELATED"/>
    <property type="match status" value="1"/>
</dbReference>
<keyword evidence="3" id="KW-1185">Reference proteome</keyword>
<evidence type="ECO:0000313" key="4">
    <source>
        <dbReference type="RefSeq" id="XP_033530448.1"/>
    </source>
</evidence>
<dbReference type="InterPro" id="IPR038717">
    <property type="entry name" value="Tc1-like_DDE_dom"/>
</dbReference>
<accession>A0A6G1FSQ5</accession>
<dbReference type="Proteomes" id="UP000504638">
    <property type="component" value="Unplaced"/>
</dbReference>
<feature type="domain" description="Tc1-like transposase DDE" evidence="1">
    <location>
        <begin position="91"/>
        <end position="154"/>
    </location>
</feature>
<reference evidence="4" key="2">
    <citation type="submission" date="2020-04" db="EMBL/GenBank/DDBJ databases">
        <authorList>
            <consortium name="NCBI Genome Project"/>
        </authorList>
    </citation>
    <scope>NUCLEOTIDE SEQUENCE</scope>
    <source>
        <strain evidence="4">CBS 781.70</strain>
    </source>
</reference>
<dbReference type="AlphaFoldDB" id="A0A6G1FSQ5"/>
<dbReference type="InterPro" id="IPR036397">
    <property type="entry name" value="RNaseH_sf"/>
</dbReference>
<sequence length="198" mass="23627">MENSKWVIRGKEERYCPNCMQHRKKRLKNVLHAWGAVGIGYKSPLVFYEYHKKEKPGGRESGLNMIRYRDEVLRSHVLPLFQRFKKEKRALLLEVDNDGCRGTRSESNMISKFMSDCGIPWYADPPQSPDMSPIENVWRILKQHLKQRRKQPTTKEDLKDAIIDEWNKIPQHEIDSYIESMPDRMEEIEERYGLQSRY</sequence>
<dbReference type="PANTHER" id="PTHR23022:SF135">
    <property type="entry name" value="SI:DKEY-77F5.3"/>
    <property type="match status" value="1"/>
</dbReference>
<gene>
    <name evidence="2 4" type="ORF">P152DRAFT_496926</name>
</gene>
<dbReference type="Pfam" id="PF13358">
    <property type="entry name" value="DDE_3"/>
    <property type="match status" value="1"/>
</dbReference>
<evidence type="ECO:0000259" key="1">
    <source>
        <dbReference type="Pfam" id="PF13358"/>
    </source>
</evidence>
<name>A0A6G1FSQ5_9PEZI</name>
<reference evidence="2 4" key="1">
    <citation type="submission" date="2020-01" db="EMBL/GenBank/DDBJ databases">
        <authorList>
            <consortium name="DOE Joint Genome Institute"/>
            <person name="Haridas S."/>
            <person name="Albert R."/>
            <person name="Binder M."/>
            <person name="Bloem J."/>
            <person name="Labutti K."/>
            <person name="Salamov A."/>
            <person name="Andreopoulos B."/>
            <person name="Baker S.E."/>
            <person name="Barry K."/>
            <person name="Bills G."/>
            <person name="Bluhm B.H."/>
            <person name="Cannon C."/>
            <person name="Castanera R."/>
            <person name="Culley D.E."/>
            <person name="Daum C."/>
            <person name="Ezra D."/>
            <person name="Gonzalez J.B."/>
            <person name="Henrissat B."/>
            <person name="Kuo A."/>
            <person name="Liang C."/>
            <person name="Lipzen A."/>
            <person name="Lutzoni F."/>
            <person name="Magnuson J."/>
            <person name="Mondo S."/>
            <person name="Nolan M."/>
            <person name="Ohm R."/>
            <person name="Pangilinan J."/>
            <person name="Park H.-J."/>
            <person name="Ramirez L."/>
            <person name="Alfaro M."/>
            <person name="Sun H."/>
            <person name="Tritt A."/>
            <person name="Yoshinaga Y."/>
            <person name="Zwiers L.-H."/>
            <person name="Turgeon B.G."/>
            <person name="Goodwin S.B."/>
            <person name="Spatafora J.W."/>
            <person name="Crous P.W."/>
            <person name="Grigoriev I.V."/>
        </authorList>
    </citation>
    <scope>NUCLEOTIDE SEQUENCE</scope>
    <source>
        <strain evidence="2 4">CBS 781.70</strain>
    </source>
</reference>
<dbReference type="Gene3D" id="3.30.420.10">
    <property type="entry name" value="Ribonuclease H-like superfamily/Ribonuclease H"/>
    <property type="match status" value="1"/>
</dbReference>
<dbReference type="OrthoDB" id="5410741at2759"/>
<dbReference type="InterPro" id="IPR052338">
    <property type="entry name" value="Transposase_5"/>
</dbReference>
<reference evidence="4" key="3">
    <citation type="submission" date="2025-04" db="UniProtKB">
        <authorList>
            <consortium name="RefSeq"/>
        </authorList>
    </citation>
    <scope>IDENTIFICATION</scope>
    <source>
        <strain evidence="4">CBS 781.70</strain>
    </source>
</reference>
<evidence type="ECO:0000313" key="3">
    <source>
        <dbReference type="Proteomes" id="UP000504638"/>
    </source>
</evidence>
<evidence type="ECO:0000313" key="2">
    <source>
        <dbReference type="EMBL" id="KAF1808817.1"/>
    </source>
</evidence>